<keyword evidence="2" id="KW-1185">Reference proteome</keyword>
<comment type="caution">
    <text evidence="1">The sequence shown here is derived from an EMBL/GenBank/DDBJ whole genome shotgun (WGS) entry which is preliminary data.</text>
</comment>
<gene>
    <name evidence="1" type="ORF">L0M17_16305</name>
</gene>
<evidence type="ECO:0008006" key="3">
    <source>
        <dbReference type="Google" id="ProtNLM"/>
    </source>
</evidence>
<protein>
    <recommendedName>
        <fullName evidence="3">Metallothionein</fullName>
    </recommendedName>
</protein>
<organism evidence="1 2">
    <name type="scientific">Sinomonas terrae</name>
    <dbReference type="NCBI Taxonomy" id="2908838"/>
    <lineage>
        <taxon>Bacteria</taxon>
        <taxon>Bacillati</taxon>
        <taxon>Actinomycetota</taxon>
        <taxon>Actinomycetes</taxon>
        <taxon>Micrococcales</taxon>
        <taxon>Micrococcaceae</taxon>
        <taxon>Sinomonas</taxon>
    </lineage>
</organism>
<evidence type="ECO:0000313" key="1">
    <source>
        <dbReference type="EMBL" id="MCH6471522.1"/>
    </source>
</evidence>
<evidence type="ECO:0000313" key="2">
    <source>
        <dbReference type="Proteomes" id="UP001202922"/>
    </source>
</evidence>
<dbReference type="Proteomes" id="UP001202922">
    <property type="component" value="Unassembled WGS sequence"/>
</dbReference>
<dbReference type="RefSeq" id="WP_241055366.1">
    <property type="nucleotide sequence ID" value="NZ_JAKZBV010000001.1"/>
</dbReference>
<sequence length="55" mass="5586">MPFQEGDVYRCPDPDCGCEVTVTKGAAPGKGGDMSPTCCCGLTMDKVTAEPSASA</sequence>
<dbReference type="EMBL" id="JAKZBV010000001">
    <property type="protein sequence ID" value="MCH6471522.1"/>
    <property type="molecule type" value="Genomic_DNA"/>
</dbReference>
<reference evidence="1 2" key="1">
    <citation type="submission" date="2022-03" db="EMBL/GenBank/DDBJ databases">
        <title>Sinomonas sp. isolated from a soil.</title>
        <authorList>
            <person name="Han J."/>
            <person name="Kim D.-U."/>
        </authorList>
    </citation>
    <scope>NUCLEOTIDE SEQUENCE [LARGE SCALE GENOMIC DNA]</scope>
    <source>
        <strain evidence="1 2">5-5</strain>
    </source>
</reference>
<accession>A0ABS9U547</accession>
<proteinExistence type="predicted"/>
<name>A0ABS9U547_9MICC</name>